<feature type="compositionally biased region" description="Basic and acidic residues" evidence="1">
    <location>
        <begin position="908"/>
        <end position="928"/>
    </location>
</feature>
<dbReference type="PANTHER" id="PTHR46760:SF1">
    <property type="entry name" value="TRANSCRIPTION TERMINATION FACTOR 1"/>
    <property type="match status" value="1"/>
</dbReference>
<dbReference type="SUPFAM" id="SSF46689">
    <property type="entry name" value="Homeodomain-like"/>
    <property type="match status" value="1"/>
</dbReference>
<reference evidence="4 5" key="1">
    <citation type="journal article" date="2024" name="Proc. Natl. Acad. Sci. U.S.A.">
        <title>The genetic regulatory architecture and epigenomic basis for age-related changes in rattlesnake venom.</title>
        <authorList>
            <person name="Hogan M.P."/>
            <person name="Holding M.L."/>
            <person name="Nystrom G.S."/>
            <person name="Colston T.J."/>
            <person name="Bartlett D.A."/>
            <person name="Mason A.J."/>
            <person name="Ellsworth S.A."/>
            <person name="Rautsaw R.M."/>
            <person name="Lawrence K.C."/>
            <person name="Strickland J.L."/>
            <person name="He B."/>
            <person name="Fraser P."/>
            <person name="Margres M.J."/>
            <person name="Gilbert D.M."/>
            <person name="Gibbs H.L."/>
            <person name="Parkinson C.L."/>
            <person name="Rokyta D.R."/>
        </authorList>
    </citation>
    <scope>NUCLEOTIDE SEQUENCE [LARGE SCALE GENOMIC DNA]</scope>
    <source>
        <strain evidence="4">DRR0105</strain>
    </source>
</reference>
<dbReference type="GO" id="GO:0005730">
    <property type="term" value="C:nucleolus"/>
    <property type="evidence" value="ECO:0007669"/>
    <property type="project" value="TreeGrafter"/>
</dbReference>
<dbReference type="PROSITE" id="PS51294">
    <property type="entry name" value="HTH_MYB"/>
    <property type="match status" value="1"/>
</dbReference>
<feature type="domain" description="Myb-like" evidence="2">
    <location>
        <begin position="562"/>
        <end position="636"/>
    </location>
</feature>
<dbReference type="PROSITE" id="PS50090">
    <property type="entry name" value="MYB_LIKE"/>
    <property type="match status" value="2"/>
</dbReference>
<proteinExistence type="predicted"/>
<dbReference type="Proteomes" id="UP001474421">
    <property type="component" value="Unassembled WGS sequence"/>
</dbReference>
<organism evidence="4 5">
    <name type="scientific">Crotalus adamanteus</name>
    <name type="common">Eastern diamondback rattlesnake</name>
    <dbReference type="NCBI Taxonomy" id="8729"/>
    <lineage>
        <taxon>Eukaryota</taxon>
        <taxon>Metazoa</taxon>
        <taxon>Chordata</taxon>
        <taxon>Craniata</taxon>
        <taxon>Vertebrata</taxon>
        <taxon>Euteleostomi</taxon>
        <taxon>Lepidosauria</taxon>
        <taxon>Squamata</taxon>
        <taxon>Bifurcata</taxon>
        <taxon>Unidentata</taxon>
        <taxon>Episquamata</taxon>
        <taxon>Toxicofera</taxon>
        <taxon>Serpentes</taxon>
        <taxon>Colubroidea</taxon>
        <taxon>Viperidae</taxon>
        <taxon>Crotalinae</taxon>
        <taxon>Crotalus</taxon>
    </lineage>
</organism>
<protein>
    <submittedName>
        <fullName evidence="4">Transcription termination factor 1</fullName>
    </submittedName>
</protein>
<comment type="caution">
    <text evidence="4">The sequence shown here is derived from an EMBL/GenBank/DDBJ whole genome shotgun (WGS) entry which is preliminary data.</text>
</comment>
<sequence>MAALLRPGFADERRKWIRRAGSSGKRHVCLLGESRGSSRAGLPGEDLEWGASLKTGGIMMNELDMVLVENTQESSYKKKTKKLRKRHREELRQPVVSSDLLSHSSQDTGDSQPSRKKHKKKKSSTEATDYQADTSWVIPETQLSDEPEINHFVPKKKKKKKKKKMKHRLKQGGDDEFWSPPTEKKSRKPSRKEDLENRGGVKDDEFWNLSTPKKSRKLSQNEDLENGGVVDGNMSSLKKKKKKKKKRKRREDVDVSDGPAKEKVEATSSQQEDQVDLNETIDTQMDLFASSPLSFSERAQLDLLQGNGQEGTHSPIAEDSDATQMDLETEQKQPQSPSKLSTSEVNTKLGQSQTGRKLRSSRKRPPSETDSVDEARDFSVLNKEQLADARKELEEFLPRAKTLSDQAIRKLAIRDLPRFREFKKKGLKVKFGVFSQAENDLLVENMAAFLEVSGVDTAEKLLFSHRFPAEEAEIKRLKLKYSFCERIARGIARPWRLVYYRARKIFDPQNYNGWYTKEEKKQLFKYHAMYGNRWKKISGLMNRSSHSIALKYNEMVEVFNTGPWTPEETGRLLQALRDILRTKVSGLDSALEKRDGDGALTLLRENLYKNIGWAKVAAKVETRNWSQCKKKWMSILTKKMTGKSRLSGLNNLQFKIDLIERLYELNVADTSEVDWEQISGAIGNAPPEYVQSRYYRLKSSHVPFWYEKTFPEIIDYLFEETLPDLKKNRKRMIRRRRNPQEEKSCKTSFRFNDIFQDLLEEEELSSEDDSEEVTEETILGRPPPLPSGTSLRGWDPGAPLWLAQETPGEEQRMAAVAAPTGAKNAPAKVGLPRRRSVSQICPPPRRPLTLAELHPGCENERLGVARESMLQNHLIAKEGDGNVTEEGREEGRKEKGRRSIEKRRKESHGKEGKKEGDGNVREGEGGRKEGRRKSIRKKKKEERLMGRSKWKGSKACEGGTK</sequence>
<dbReference type="PANTHER" id="PTHR46760">
    <property type="entry name" value="TRANSCRIPTION TERMINATION FACTOR 1"/>
    <property type="match status" value="1"/>
</dbReference>
<feature type="compositionally biased region" description="Acidic residues" evidence="1">
    <location>
        <begin position="762"/>
        <end position="775"/>
    </location>
</feature>
<feature type="compositionally biased region" description="Basic residues" evidence="1">
    <location>
        <begin position="77"/>
        <end position="87"/>
    </location>
</feature>
<feature type="domain" description="HTH myb-type" evidence="3">
    <location>
        <begin position="613"/>
        <end position="640"/>
    </location>
</feature>
<dbReference type="AlphaFoldDB" id="A0AAW1ARK0"/>
<evidence type="ECO:0000259" key="3">
    <source>
        <dbReference type="PROSITE" id="PS51294"/>
    </source>
</evidence>
<dbReference type="SMART" id="SM00717">
    <property type="entry name" value="SANT"/>
    <property type="match status" value="2"/>
</dbReference>
<name>A0AAW1ARK0_CROAD</name>
<dbReference type="GO" id="GO:0006363">
    <property type="term" value="P:termination of RNA polymerase I transcription"/>
    <property type="evidence" value="ECO:0007669"/>
    <property type="project" value="TreeGrafter"/>
</dbReference>
<keyword evidence="5" id="KW-1185">Reference proteome</keyword>
<feature type="compositionally biased region" description="Basic residues" evidence="1">
    <location>
        <begin position="929"/>
        <end position="952"/>
    </location>
</feature>
<dbReference type="InterPro" id="IPR009057">
    <property type="entry name" value="Homeodomain-like_sf"/>
</dbReference>
<feature type="region of interest" description="Disordered" evidence="1">
    <location>
        <begin position="299"/>
        <end position="376"/>
    </location>
</feature>
<dbReference type="GO" id="GO:0003682">
    <property type="term" value="F:chromatin binding"/>
    <property type="evidence" value="ECO:0007669"/>
    <property type="project" value="TreeGrafter"/>
</dbReference>
<dbReference type="EMBL" id="JAOTOJ010000016">
    <property type="protein sequence ID" value="KAK9392384.1"/>
    <property type="molecule type" value="Genomic_DNA"/>
</dbReference>
<feature type="compositionally biased region" description="Basic and acidic residues" evidence="1">
    <location>
        <begin position="191"/>
        <end position="205"/>
    </location>
</feature>
<feature type="compositionally biased region" description="Basic residues" evidence="1">
    <location>
        <begin position="153"/>
        <end position="170"/>
    </location>
</feature>
<dbReference type="Pfam" id="PF13921">
    <property type="entry name" value="Myb_DNA-bind_6"/>
    <property type="match status" value="1"/>
</dbReference>
<feature type="region of interest" description="Disordered" evidence="1">
    <location>
        <begin position="762"/>
        <end position="793"/>
    </location>
</feature>
<dbReference type="InterPro" id="IPR001005">
    <property type="entry name" value="SANT/Myb"/>
</dbReference>
<evidence type="ECO:0000259" key="2">
    <source>
        <dbReference type="PROSITE" id="PS50090"/>
    </source>
</evidence>
<feature type="region of interest" description="Disordered" evidence="1">
    <location>
        <begin position="818"/>
        <end position="843"/>
    </location>
</feature>
<evidence type="ECO:0000313" key="5">
    <source>
        <dbReference type="Proteomes" id="UP001474421"/>
    </source>
</evidence>
<evidence type="ECO:0000313" key="4">
    <source>
        <dbReference type="EMBL" id="KAK9392384.1"/>
    </source>
</evidence>
<feature type="region of interest" description="Disordered" evidence="1">
    <location>
        <begin position="875"/>
        <end position="961"/>
    </location>
</feature>
<feature type="region of interest" description="Disordered" evidence="1">
    <location>
        <begin position="73"/>
        <end position="283"/>
    </location>
</feature>
<feature type="compositionally biased region" description="Basic residues" evidence="1">
    <location>
        <begin position="237"/>
        <end position="249"/>
    </location>
</feature>
<dbReference type="InterPro" id="IPR053078">
    <property type="entry name" value="TTF1-like"/>
</dbReference>
<feature type="compositionally biased region" description="Basic and acidic residues" evidence="1">
    <location>
        <begin position="875"/>
        <end position="899"/>
    </location>
</feature>
<feature type="compositionally biased region" description="Polar residues" evidence="1">
    <location>
        <begin position="95"/>
        <end position="112"/>
    </location>
</feature>
<evidence type="ECO:0000256" key="1">
    <source>
        <dbReference type="SAM" id="MobiDB-lite"/>
    </source>
</evidence>
<dbReference type="CDD" id="cd00167">
    <property type="entry name" value="SANT"/>
    <property type="match status" value="2"/>
</dbReference>
<dbReference type="InterPro" id="IPR017930">
    <property type="entry name" value="Myb_dom"/>
</dbReference>
<feature type="compositionally biased region" description="Polar residues" evidence="1">
    <location>
        <begin position="125"/>
        <end position="134"/>
    </location>
</feature>
<accession>A0AAW1ARK0</accession>
<feature type="domain" description="Myb-like" evidence="2">
    <location>
        <begin position="507"/>
        <end position="556"/>
    </location>
</feature>
<dbReference type="Gene3D" id="1.10.10.60">
    <property type="entry name" value="Homeodomain-like"/>
    <property type="match status" value="2"/>
</dbReference>
<feature type="compositionally biased region" description="Polar residues" evidence="1">
    <location>
        <begin position="332"/>
        <end position="355"/>
    </location>
</feature>
<gene>
    <name evidence="4" type="ORF">NXF25_017228</name>
</gene>